<evidence type="ECO:0008006" key="8">
    <source>
        <dbReference type="Google" id="ProtNLM"/>
    </source>
</evidence>
<feature type="domain" description="Sulfotransferase" evidence="4">
    <location>
        <begin position="357"/>
        <end position="641"/>
    </location>
</feature>
<evidence type="ECO:0000313" key="7">
    <source>
        <dbReference type="Proteomes" id="UP000604825"/>
    </source>
</evidence>
<reference evidence="6" key="1">
    <citation type="submission" date="2020-10" db="EMBL/GenBank/DDBJ databases">
        <authorList>
            <person name="Han B."/>
            <person name="Lu T."/>
            <person name="Zhao Q."/>
            <person name="Huang X."/>
            <person name="Zhao Y."/>
        </authorList>
    </citation>
    <scope>NUCLEOTIDE SEQUENCE</scope>
</reference>
<evidence type="ECO:0000313" key="6">
    <source>
        <dbReference type="EMBL" id="CAD6256559.1"/>
    </source>
</evidence>
<dbReference type="InterPro" id="IPR000863">
    <property type="entry name" value="Sulfotransferase_dom"/>
</dbReference>
<dbReference type="EMBL" id="CAJGYO010000010">
    <property type="protein sequence ID" value="CAD6256559.1"/>
    <property type="molecule type" value="Genomic_DNA"/>
</dbReference>
<sequence length="653" mass="73021">MDNNMRTHNEIANRRLCLMESMFEHRKQEDHNSRSALSEKIDRVTQIAREMGISAQTPTLFVGLYKIIHNESDVVSMQRTHCVDPWDVFQEMMMAELEDAEDDDAFIYGLSIGNLPWLVWNGSERKLGDSKACFSMFRMSPPMFHTTLHDLLVQSYGLKSSAKSTSVEAIGMFLWMLGAPQSFRQAEDRFERSLGTVSNMLNKVLKCMVKLAADIIKPIDPQFRTMHPRLRNPRFLAEVASKRGLRWCGRPPSRSAAPKLHAGHHEHCCSPAAVPAADGEEVATAPASSEATAAPSTRKHRNPSLYANNVPAAEIIDSLPLETRLLVRRRQYGGFWQAEFLLKGMAAAGTCFEPEASDIFLASLPKSGTTWLKALAFATLNRATHSPSDGQHPLNHRNPHDCVGFLEFRIIQQQQQQQHDAAGARGLYEALPSSPRLFATHLPYSQLPHAITEEGSRCRIVYVCRDPKDVLISYWNFYKKVAATAAATAGGDGDGQDSAGVTKFEEVFELFCEGRFPGGPHWLHALEYWHASQRRPDQVLFLRYEDMLGDPVGNLKKLAAFMGCTFSEEDEEDGVVDQIVELCSLENLKSKDVNKNGSTRLGIKSESFFRKGQVGDWKNYMTMDMAARLDNIVEEATRDSGLTFGDSSLLGRG</sequence>
<name>A0A811QBT8_9POAL</name>
<feature type="compositionally biased region" description="Low complexity" evidence="3">
    <location>
        <begin position="282"/>
        <end position="296"/>
    </location>
</feature>
<accession>A0A811QBT8</accession>
<dbReference type="Proteomes" id="UP000604825">
    <property type="component" value="Unassembled WGS sequence"/>
</dbReference>
<dbReference type="Pfam" id="PF26138">
    <property type="entry name" value="DUF8040"/>
    <property type="match status" value="1"/>
</dbReference>
<dbReference type="AlphaFoldDB" id="A0A811QBT8"/>
<organism evidence="6 7">
    <name type="scientific">Miscanthus lutarioriparius</name>
    <dbReference type="NCBI Taxonomy" id="422564"/>
    <lineage>
        <taxon>Eukaryota</taxon>
        <taxon>Viridiplantae</taxon>
        <taxon>Streptophyta</taxon>
        <taxon>Embryophyta</taxon>
        <taxon>Tracheophyta</taxon>
        <taxon>Spermatophyta</taxon>
        <taxon>Magnoliopsida</taxon>
        <taxon>Liliopsida</taxon>
        <taxon>Poales</taxon>
        <taxon>Poaceae</taxon>
        <taxon>PACMAD clade</taxon>
        <taxon>Panicoideae</taxon>
        <taxon>Andropogonodae</taxon>
        <taxon>Andropogoneae</taxon>
        <taxon>Saccharinae</taxon>
        <taxon>Miscanthus</taxon>
    </lineage>
</organism>
<dbReference type="Pfam" id="PF00685">
    <property type="entry name" value="Sulfotransfer_1"/>
    <property type="match status" value="1"/>
</dbReference>
<evidence type="ECO:0000256" key="2">
    <source>
        <dbReference type="ARBA" id="ARBA00022679"/>
    </source>
</evidence>
<protein>
    <recommendedName>
        <fullName evidence="8">Sulfotransferase</fullName>
    </recommendedName>
</protein>
<evidence type="ECO:0000259" key="4">
    <source>
        <dbReference type="Pfam" id="PF00685"/>
    </source>
</evidence>
<evidence type="ECO:0000256" key="3">
    <source>
        <dbReference type="SAM" id="MobiDB-lite"/>
    </source>
</evidence>
<feature type="domain" description="DUF8040" evidence="5">
    <location>
        <begin position="128"/>
        <end position="210"/>
    </location>
</feature>
<dbReference type="GO" id="GO:0008146">
    <property type="term" value="F:sulfotransferase activity"/>
    <property type="evidence" value="ECO:0007669"/>
    <property type="project" value="InterPro"/>
</dbReference>
<gene>
    <name evidence="6" type="ORF">NCGR_LOCUS40065</name>
</gene>
<comment type="similarity">
    <text evidence="1">Belongs to the sulfotransferase 1 family.</text>
</comment>
<dbReference type="InterPro" id="IPR058353">
    <property type="entry name" value="DUF8040"/>
</dbReference>
<comment type="caution">
    <text evidence="6">The sequence shown here is derived from an EMBL/GenBank/DDBJ whole genome shotgun (WGS) entry which is preliminary data.</text>
</comment>
<keyword evidence="7" id="KW-1185">Reference proteome</keyword>
<dbReference type="SUPFAM" id="SSF52540">
    <property type="entry name" value="P-loop containing nucleoside triphosphate hydrolases"/>
    <property type="match status" value="1"/>
</dbReference>
<dbReference type="OrthoDB" id="205623at2759"/>
<dbReference type="InterPro" id="IPR027417">
    <property type="entry name" value="P-loop_NTPase"/>
</dbReference>
<evidence type="ECO:0000259" key="5">
    <source>
        <dbReference type="Pfam" id="PF26138"/>
    </source>
</evidence>
<keyword evidence="2" id="KW-0808">Transferase</keyword>
<feature type="region of interest" description="Disordered" evidence="3">
    <location>
        <begin position="279"/>
        <end position="305"/>
    </location>
</feature>
<dbReference type="PANTHER" id="PTHR11783">
    <property type="entry name" value="SULFOTRANSFERASE SULT"/>
    <property type="match status" value="1"/>
</dbReference>
<evidence type="ECO:0000256" key="1">
    <source>
        <dbReference type="ARBA" id="ARBA00005771"/>
    </source>
</evidence>
<dbReference type="Gene3D" id="3.40.50.300">
    <property type="entry name" value="P-loop containing nucleotide triphosphate hydrolases"/>
    <property type="match status" value="1"/>
</dbReference>
<proteinExistence type="inferred from homology"/>